<reference evidence="1 2" key="1">
    <citation type="submission" date="2016-02" db="EMBL/GenBank/DDBJ databases">
        <title>Band-tailed pigeon sequencing and assembly.</title>
        <authorList>
            <person name="Soares A.E."/>
            <person name="Novak B.J."/>
            <person name="Rice E.S."/>
            <person name="O'Connell B."/>
            <person name="Chang D."/>
            <person name="Weber S."/>
            <person name="Shapiro B."/>
        </authorList>
    </citation>
    <scope>NUCLEOTIDE SEQUENCE [LARGE SCALE GENOMIC DNA]</scope>
    <source>
        <strain evidence="1">BTP2013</strain>
        <tissue evidence="1">Blood</tissue>
    </source>
</reference>
<dbReference type="AlphaFoldDB" id="A0A1V4K7D7"/>
<dbReference type="EMBL" id="LSYS01004200">
    <property type="protein sequence ID" value="OPJ80359.1"/>
    <property type="molecule type" value="Genomic_DNA"/>
</dbReference>
<accession>A0A1V4K7D7</accession>
<proteinExistence type="predicted"/>
<sequence>METCEAGPSGGTPSRVPVHSRERFRGDVGAHDVYFISYSVDVCDKVISVCKLLDTKRLTFSSAFIWEDATFHLF</sequence>
<gene>
    <name evidence="1" type="ORF">AV530_010694</name>
</gene>
<keyword evidence="2" id="KW-1185">Reference proteome</keyword>
<name>A0A1V4K7D7_PATFA</name>
<comment type="caution">
    <text evidence="1">The sequence shown here is derived from an EMBL/GenBank/DDBJ whole genome shotgun (WGS) entry which is preliminary data.</text>
</comment>
<dbReference type="Proteomes" id="UP000190648">
    <property type="component" value="Unassembled WGS sequence"/>
</dbReference>
<organism evidence="1 2">
    <name type="scientific">Patagioenas fasciata monilis</name>
    <dbReference type="NCBI Taxonomy" id="372326"/>
    <lineage>
        <taxon>Eukaryota</taxon>
        <taxon>Metazoa</taxon>
        <taxon>Chordata</taxon>
        <taxon>Craniata</taxon>
        <taxon>Vertebrata</taxon>
        <taxon>Euteleostomi</taxon>
        <taxon>Archelosauria</taxon>
        <taxon>Archosauria</taxon>
        <taxon>Dinosauria</taxon>
        <taxon>Saurischia</taxon>
        <taxon>Theropoda</taxon>
        <taxon>Coelurosauria</taxon>
        <taxon>Aves</taxon>
        <taxon>Neognathae</taxon>
        <taxon>Neoaves</taxon>
        <taxon>Columbimorphae</taxon>
        <taxon>Columbiformes</taxon>
        <taxon>Columbidae</taxon>
        <taxon>Patagioenas</taxon>
    </lineage>
</organism>
<evidence type="ECO:0000313" key="2">
    <source>
        <dbReference type="Proteomes" id="UP000190648"/>
    </source>
</evidence>
<protein>
    <submittedName>
        <fullName evidence="1">Uncharacterized protein</fullName>
    </submittedName>
</protein>
<evidence type="ECO:0000313" key="1">
    <source>
        <dbReference type="EMBL" id="OPJ80359.1"/>
    </source>
</evidence>